<evidence type="ECO:0000313" key="2">
    <source>
        <dbReference type="EMBL" id="KAL0465202.1"/>
    </source>
</evidence>
<reference evidence="2 3" key="1">
    <citation type="submission" date="2023-09" db="EMBL/GenBank/DDBJ databases">
        <title>Multi-omics analysis of a traditional fermented food reveals byproduct-associated fungal strains for waste-to-food upcycling.</title>
        <authorList>
            <consortium name="Lawrence Berkeley National Laboratory"/>
            <person name="Rekdal V.M."/>
            <person name="Villalobos-Escobedo J.M."/>
            <person name="Rodriguez-Valeron N."/>
            <person name="Garcia M.O."/>
            <person name="Vasquez D.P."/>
            <person name="Damayanti I."/>
            <person name="Sorensen P.M."/>
            <person name="Baidoo E.E."/>
            <person name="De Carvalho A.C."/>
            <person name="Riley R."/>
            <person name="Lipzen A."/>
            <person name="He G."/>
            <person name="Yan M."/>
            <person name="Haridas S."/>
            <person name="Daum C."/>
            <person name="Yoshinaga Y."/>
            <person name="Ng V."/>
            <person name="Grigoriev I.V."/>
            <person name="Munk R."/>
            <person name="Nuraida L."/>
            <person name="Wijaya C.H."/>
            <person name="Morales P.-C."/>
            <person name="Keasling J.D."/>
        </authorList>
    </citation>
    <scope>NUCLEOTIDE SEQUENCE [LARGE SCALE GENOMIC DNA]</scope>
    <source>
        <strain evidence="2 3">FGSC 2613</strain>
    </source>
</reference>
<gene>
    <name evidence="2" type="ORF">QR685DRAFT_576311</name>
</gene>
<name>A0ABR3CXN2_NEUIN</name>
<dbReference type="Proteomes" id="UP001451303">
    <property type="component" value="Unassembled WGS sequence"/>
</dbReference>
<feature type="region of interest" description="Disordered" evidence="1">
    <location>
        <begin position="1"/>
        <end position="25"/>
    </location>
</feature>
<proteinExistence type="predicted"/>
<accession>A0ABR3CXN2</accession>
<protein>
    <submittedName>
        <fullName evidence="2">Uncharacterized protein</fullName>
    </submittedName>
</protein>
<evidence type="ECO:0000256" key="1">
    <source>
        <dbReference type="SAM" id="MobiDB-lite"/>
    </source>
</evidence>
<keyword evidence="3" id="KW-1185">Reference proteome</keyword>
<evidence type="ECO:0000313" key="3">
    <source>
        <dbReference type="Proteomes" id="UP001451303"/>
    </source>
</evidence>
<sequence>MSSGISNVDYKGGEEDPEPEPLVPHCSQYTSSWQQEFEYEPMPKPEPQPIILTQETDYTYGVTLSTICTTCHLKGQGHKCSDQSGHEWMRERVVLVSAIALQLAIERKVYGMKEFQNYLETYPNNNPRVQLLGNFCALFQHKDRHEYSGPEKDVEDVITEALEDNQNRSLNPCRPNSFKPRVASKPTPNYRTSKKPIKSGRFNELPFTISLFFSR</sequence>
<dbReference type="EMBL" id="JAVLET010000018">
    <property type="protein sequence ID" value="KAL0465202.1"/>
    <property type="molecule type" value="Genomic_DNA"/>
</dbReference>
<feature type="region of interest" description="Disordered" evidence="1">
    <location>
        <begin position="167"/>
        <end position="197"/>
    </location>
</feature>
<organism evidence="2 3">
    <name type="scientific">Neurospora intermedia</name>
    <dbReference type="NCBI Taxonomy" id="5142"/>
    <lineage>
        <taxon>Eukaryota</taxon>
        <taxon>Fungi</taxon>
        <taxon>Dikarya</taxon>
        <taxon>Ascomycota</taxon>
        <taxon>Pezizomycotina</taxon>
        <taxon>Sordariomycetes</taxon>
        <taxon>Sordariomycetidae</taxon>
        <taxon>Sordariales</taxon>
        <taxon>Sordariaceae</taxon>
        <taxon>Neurospora</taxon>
    </lineage>
</organism>
<comment type="caution">
    <text evidence="2">The sequence shown here is derived from an EMBL/GenBank/DDBJ whole genome shotgun (WGS) entry which is preliminary data.</text>
</comment>